<feature type="transmembrane region" description="Helical" evidence="7">
    <location>
        <begin position="205"/>
        <end position="230"/>
    </location>
</feature>
<dbReference type="EMBL" id="JAVYJV010000003">
    <property type="protein sequence ID" value="KAK4373970.1"/>
    <property type="molecule type" value="Genomic_DNA"/>
</dbReference>
<keyword evidence="6 7" id="KW-0472">Membrane</keyword>
<evidence type="ECO:0000256" key="7">
    <source>
        <dbReference type="RuleBase" id="RU363107"/>
    </source>
</evidence>
<protein>
    <recommendedName>
        <fullName evidence="7">PRA1 family protein</fullName>
    </recommendedName>
</protein>
<keyword evidence="10" id="KW-1185">Reference proteome</keyword>
<evidence type="ECO:0000256" key="5">
    <source>
        <dbReference type="ARBA" id="ARBA00022989"/>
    </source>
</evidence>
<evidence type="ECO:0000256" key="8">
    <source>
        <dbReference type="SAM" id="MobiDB-lite"/>
    </source>
</evidence>
<evidence type="ECO:0000256" key="1">
    <source>
        <dbReference type="ARBA" id="ARBA00002501"/>
    </source>
</evidence>
<reference evidence="9" key="1">
    <citation type="submission" date="2023-12" db="EMBL/GenBank/DDBJ databases">
        <title>Genome assembly of Anisodus tanguticus.</title>
        <authorList>
            <person name="Wang Y.-J."/>
        </authorList>
    </citation>
    <scope>NUCLEOTIDE SEQUENCE</scope>
    <source>
        <strain evidence="9">KB-2021</strain>
        <tissue evidence="9">Leaf</tissue>
    </source>
</reference>
<feature type="region of interest" description="Disordered" evidence="8">
    <location>
        <begin position="274"/>
        <end position="296"/>
    </location>
</feature>
<dbReference type="GO" id="GO:0005783">
    <property type="term" value="C:endoplasmic reticulum"/>
    <property type="evidence" value="ECO:0007669"/>
    <property type="project" value="TreeGrafter"/>
</dbReference>
<dbReference type="GO" id="GO:0005794">
    <property type="term" value="C:Golgi apparatus"/>
    <property type="evidence" value="ECO:0007669"/>
    <property type="project" value="TreeGrafter"/>
</dbReference>
<dbReference type="AlphaFoldDB" id="A0AAE1SQH7"/>
<sequence length="296" mass="32542">MAFSANPLSLSVPEPVFESWLRDTGYLEILDQRTTDLHRHSSSTSTTTTTAAATSSDVSVTNSAAAAAVSISNGVFVLIFSRIGTLLSLFTLNPFAKLTSDDFSGNTPSWTLKFVGSLDSYSFPSSPTQARLRVHENVKRYARNYASLFVLFFACSLYQKLLALVGLISCLALWDVLKLCGDRWGLEERPVIKQSLIRIAQCATAVILFCTNVQMALISAIVVSYAVMILHSSFRRLTPSKQSTSKDGNRRMPQCGGARSWLWMVSGEVEVGRRSIGERDQTGHDADPGYRGHDLR</sequence>
<evidence type="ECO:0000256" key="3">
    <source>
        <dbReference type="ARBA" id="ARBA00006483"/>
    </source>
</evidence>
<dbReference type="Proteomes" id="UP001291623">
    <property type="component" value="Unassembled WGS sequence"/>
</dbReference>
<dbReference type="PANTHER" id="PTHR19317">
    <property type="entry name" value="PRENYLATED RAB ACCEPTOR 1-RELATED"/>
    <property type="match status" value="1"/>
</dbReference>
<dbReference type="GO" id="GO:0016020">
    <property type="term" value="C:membrane"/>
    <property type="evidence" value="ECO:0007669"/>
    <property type="project" value="UniProtKB-SubCell"/>
</dbReference>
<keyword evidence="5 7" id="KW-1133">Transmembrane helix</keyword>
<evidence type="ECO:0000256" key="2">
    <source>
        <dbReference type="ARBA" id="ARBA00004141"/>
    </source>
</evidence>
<evidence type="ECO:0000313" key="9">
    <source>
        <dbReference type="EMBL" id="KAK4373970.1"/>
    </source>
</evidence>
<dbReference type="GO" id="GO:0016192">
    <property type="term" value="P:vesicle-mediated transport"/>
    <property type="evidence" value="ECO:0007669"/>
    <property type="project" value="TreeGrafter"/>
</dbReference>
<evidence type="ECO:0000313" key="10">
    <source>
        <dbReference type="Proteomes" id="UP001291623"/>
    </source>
</evidence>
<evidence type="ECO:0000256" key="6">
    <source>
        <dbReference type="ARBA" id="ARBA00023136"/>
    </source>
</evidence>
<organism evidence="9 10">
    <name type="scientific">Anisodus tanguticus</name>
    <dbReference type="NCBI Taxonomy" id="243964"/>
    <lineage>
        <taxon>Eukaryota</taxon>
        <taxon>Viridiplantae</taxon>
        <taxon>Streptophyta</taxon>
        <taxon>Embryophyta</taxon>
        <taxon>Tracheophyta</taxon>
        <taxon>Spermatophyta</taxon>
        <taxon>Magnoliopsida</taxon>
        <taxon>eudicotyledons</taxon>
        <taxon>Gunneridae</taxon>
        <taxon>Pentapetalae</taxon>
        <taxon>asterids</taxon>
        <taxon>lamiids</taxon>
        <taxon>Solanales</taxon>
        <taxon>Solanaceae</taxon>
        <taxon>Solanoideae</taxon>
        <taxon>Hyoscyameae</taxon>
        <taxon>Anisodus</taxon>
    </lineage>
</organism>
<gene>
    <name evidence="9" type="ORF">RND71_004647</name>
</gene>
<comment type="subcellular location">
    <subcellularLocation>
        <location evidence="2 7">Membrane</location>
        <topology evidence="2 7">Multi-pass membrane protein</topology>
    </subcellularLocation>
</comment>
<feature type="transmembrane region" description="Helical" evidence="7">
    <location>
        <begin position="64"/>
        <end position="90"/>
    </location>
</feature>
<dbReference type="Pfam" id="PF03208">
    <property type="entry name" value="PRA1"/>
    <property type="match status" value="1"/>
</dbReference>
<keyword evidence="4 7" id="KW-0812">Transmembrane</keyword>
<name>A0AAE1SQH7_9SOLA</name>
<comment type="similarity">
    <text evidence="3 7">Belongs to the PRA1 family.</text>
</comment>
<keyword evidence="7" id="KW-0813">Transport</keyword>
<evidence type="ECO:0000256" key="4">
    <source>
        <dbReference type="ARBA" id="ARBA00022692"/>
    </source>
</evidence>
<dbReference type="PANTHER" id="PTHR19317:SF1">
    <property type="entry name" value="PRA1 FAMILY PROTEIN H"/>
    <property type="match status" value="1"/>
</dbReference>
<accession>A0AAE1SQH7</accession>
<feature type="transmembrane region" description="Helical" evidence="7">
    <location>
        <begin position="148"/>
        <end position="174"/>
    </location>
</feature>
<comment type="function">
    <text evidence="1 7">May be involved in both secretory and endocytic intracellular trafficking in the endosomal/prevacuolar compartments.</text>
</comment>
<comment type="caution">
    <text evidence="9">The sequence shown here is derived from an EMBL/GenBank/DDBJ whole genome shotgun (WGS) entry which is preliminary data.</text>
</comment>
<proteinExistence type="inferred from homology"/>
<dbReference type="InterPro" id="IPR004895">
    <property type="entry name" value="Prenylated_rab_accept_PRA1"/>
</dbReference>